<reference evidence="1 2" key="1">
    <citation type="journal article" date="2019" name="Int. J. Syst. Evol. Microbiol.">
        <title>The Global Catalogue of Microorganisms (GCM) 10K type strain sequencing project: providing services to taxonomists for standard genome sequencing and annotation.</title>
        <authorList>
            <consortium name="The Broad Institute Genomics Platform"/>
            <consortium name="The Broad Institute Genome Sequencing Center for Infectious Disease"/>
            <person name="Wu L."/>
            <person name="Ma J."/>
        </authorList>
    </citation>
    <scope>NUCLEOTIDE SEQUENCE [LARGE SCALE GENOMIC DNA]</scope>
    <source>
        <strain evidence="1 2">GX21</strain>
    </source>
</reference>
<dbReference type="EMBL" id="JBHTAT010000001">
    <property type="protein sequence ID" value="MFC7254577.1"/>
    <property type="molecule type" value="Genomic_DNA"/>
</dbReference>
<dbReference type="Proteomes" id="UP001596434">
    <property type="component" value="Unassembled WGS sequence"/>
</dbReference>
<proteinExistence type="predicted"/>
<organism evidence="1 2">
    <name type="scientific">Haloplanus litoreus</name>
    <dbReference type="NCBI Taxonomy" id="767515"/>
    <lineage>
        <taxon>Archaea</taxon>
        <taxon>Methanobacteriati</taxon>
        <taxon>Methanobacteriota</taxon>
        <taxon>Stenosarchaea group</taxon>
        <taxon>Halobacteria</taxon>
        <taxon>Halobacteriales</taxon>
        <taxon>Haloferacaceae</taxon>
        <taxon>Haloplanus</taxon>
    </lineage>
</organism>
<accession>A0ABD5ZVG3</accession>
<evidence type="ECO:0000313" key="2">
    <source>
        <dbReference type="Proteomes" id="UP001596434"/>
    </source>
</evidence>
<dbReference type="AlphaFoldDB" id="A0ABD5ZVG3"/>
<sequence>MDRRLLLRALPLLVAGLGGCVGGPRGDGGDSPRVTDTALQDTGRCSEPETASVTTEGATVEVRGCITGPNGCAVASLGSAALDDDGLEVIVTTERDAPPNVACTEALVYRGYEATVTVEDGRPGSVRVVHDAAGGRETVVDVTLS</sequence>
<name>A0ABD5ZVG3_9EURY</name>
<dbReference type="GeneID" id="96952893"/>
<keyword evidence="2" id="KW-1185">Reference proteome</keyword>
<dbReference type="RefSeq" id="WP_379702780.1">
    <property type="nucleotide sequence ID" value="NZ_JBHTAT010000001.1"/>
</dbReference>
<evidence type="ECO:0008006" key="3">
    <source>
        <dbReference type="Google" id="ProtNLM"/>
    </source>
</evidence>
<dbReference type="PROSITE" id="PS51257">
    <property type="entry name" value="PROKAR_LIPOPROTEIN"/>
    <property type="match status" value="1"/>
</dbReference>
<evidence type="ECO:0000313" key="1">
    <source>
        <dbReference type="EMBL" id="MFC7254577.1"/>
    </source>
</evidence>
<gene>
    <name evidence="1" type="ORF">ACFQKE_04545</name>
</gene>
<protein>
    <recommendedName>
        <fullName evidence="3">Carboxypeptidase regulatory-like domain-containing protein</fullName>
    </recommendedName>
</protein>
<comment type="caution">
    <text evidence="1">The sequence shown here is derived from an EMBL/GenBank/DDBJ whole genome shotgun (WGS) entry which is preliminary data.</text>
</comment>